<protein>
    <submittedName>
        <fullName evidence="1">Uncharacterized protein</fullName>
    </submittedName>
</protein>
<organism evidence="1 2">
    <name type="scientific">Parelaphostrongylus tenuis</name>
    <name type="common">Meningeal worm</name>
    <dbReference type="NCBI Taxonomy" id="148309"/>
    <lineage>
        <taxon>Eukaryota</taxon>
        <taxon>Metazoa</taxon>
        <taxon>Ecdysozoa</taxon>
        <taxon>Nematoda</taxon>
        <taxon>Chromadorea</taxon>
        <taxon>Rhabditida</taxon>
        <taxon>Rhabditina</taxon>
        <taxon>Rhabditomorpha</taxon>
        <taxon>Strongyloidea</taxon>
        <taxon>Metastrongylidae</taxon>
        <taxon>Parelaphostrongylus</taxon>
    </lineage>
</organism>
<proteinExistence type="predicted"/>
<name>A0AAD5QCR6_PARTN</name>
<reference evidence="1" key="1">
    <citation type="submission" date="2021-06" db="EMBL/GenBank/DDBJ databases">
        <title>Parelaphostrongylus tenuis whole genome reference sequence.</title>
        <authorList>
            <person name="Garwood T.J."/>
            <person name="Larsen P.A."/>
            <person name="Fountain-Jones N.M."/>
            <person name="Garbe J.R."/>
            <person name="Macchietto M.G."/>
            <person name="Kania S.A."/>
            <person name="Gerhold R.W."/>
            <person name="Richards J.E."/>
            <person name="Wolf T.M."/>
        </authorList>
    </citation>
    <scope>NUCLEOTIDE SEQUENCE</scope>
    <source>
        <strain evidence="1">MNPRO001-30</strain>
        <tissue evidence="1">Meninges</tissue>
    </source>
</reference>
<keyword evidence="2" id="KW-1185">Reference proteome</keyword>
<accession>A0AAD5QCR6</accession>
<gene>
    <name evidence="1" type="ORF">KIN20_001614</name>
</gene>
<dbReference type="EMBL" id="JAHQIW010000214">
    <property type="protein sequence ID" value="KAJ1346722.1"/>
    <property type="molecule type" value="Genomic_DNA"/>
</dbReference>
<sequence length="132" mass="14390">MNPPSLASSIRHRLSQYRRADASTQTEEVGDVTSNSMERATNLLIGTGYSPCVSETQNNCAVSEKAFDSHSQSFPVALDTFSNLLDDDLAEPSFSPSNDISLIDLGHCDDFLGPDSIMTDDTHSSSWRLSSR</sequence>
<dbReference type="Proteomes" id="UP001196413">
    <property type="component" value="Unassembled WGS sequence"/>
</dbReference>
<dbReference type="AlphaFoldDB" id="A0AAD5QCR6"/>
<evidence type="ECO:0000313" key="2">
    <source>
        <dbReference type="Proteomes" id="UP001196413"/>
    </source>
</evidence>
<evidence type="ECO:0000313" key="1">
    <source>
        <dbReference type="EMBL" id="KAJ1346722.1"/>
    </source>
</evidence>
<comment type="caution">
    <text evidence="1">The sequence shown here is derived from an EMBL/GenBank/DDBJ whole genome shotgun (WGS) entry which is preliminary data.</text>
</comment>